<feature type="compositionally biased region" description="Low complexity" evidence="1">
    <location>
        <begin position="17"/>
        <end position="28"/>
    </location>
</feature>
<keyword evidence="4" id="KW-1185">Reference proteome</keyword>
<proteinExistence type="predicted"/>
<evidence type="ECO:0000313" key="3">
    <source>
        <dbReference type="EMBL" id="MFC7404063.1"/>
    </source>
</evidence>
<feature type="transmembrane region" description="Helical" evidence="2">
    <location>
        <begin position="36"/>
        <end position="60"/>
    </location>
</feature>
<comment type="caution">
    <text evidence="3">The sequence shown here is derived from an EMBL/GenBank/DDBJ whole genome shotgun (WGS) entry which is preliminary data.</text>
</comment>
<dbReference type="EMBL" id="JBHTCQ010000001">
    <property type="protein sequence ID" value="MFC7404063.1"/>
    <property type="molecule type" value="Genomic_DNA"/>
</dbReference>
<organism evidence="3 4">
    <name type="scientific">Georgenia alba</name>
    <dbReference type="NCBI Taxonomy" id="2233858"/>
    <lineage>
        <taxon>Bacteria</taxon>
        <taxon>Bacillati</taxon>
        <taxon>Actinomycetota</taxon>
        <taxon>Actinomycetes</taxon>
        <taxon>Micrococcales</taxon>
        <taxon>Bogoriellaceae</taxon>
        <taxon>Georgenia</taxon>
    </lineage>
</organism>
<protein>
    <submittedName>
        <fullName evidence="3">Uncharacterized protein</fullName>
    </submittedName>
</protein>
<sequence length="203" mass="21345">MTQQSWGGPPNQPGPPNQFQQPFPQSAAPRRGTPRWIIAVVLGTVVVAAVIATVVVVQVLGTDPNYVPPEEAVEPVIPDTVGEFERDPNYQNPFAEPPVGSDIEEVVGLVYNSPTESEFVDLYRPSSDVEDVIGYRDNPREVGSGVCVDNSLGAGLCAITRGGVVLTVNGSPAGSSAPGEVESLDDARLMELADQFAAAMLSG</sequence>
<evidence type="ECO:0000256" key="2">
    <source>
        <dbReference type="SAM" id="Phobius"/>
    </source>
</evidence>
<dbReference type="RefSeq" id="WP_382391104.1">
    <property type="nucleotide sequence ID" value="NZ_JBHTCQ010000001.1"/>
</dbReference>
<accession>A0ABW2Q9H9</accession>
<evidence type="ECO:0000256" key="1">
    <source>
        <dbReference type="SAM" id="MobiDB-lite"/>
    </source>
</evidence>
<keyword evidence="2" id="KW-1133">Transmembrane helix</keyword>
<keyword evidence="2" id="KW-0472">Membrane</keyword>
<dbReference type="Proteomes" id="UP001596455">
    <property type="component" value="Unassembled WGS sequence"/>
</dbReference>
<keyword evidence="2" id="KW-0812">Transmembrane</keyword>
<evidence type="ECO:0000313" key="4">
    <source>
        <dbReference type="Proteomes" id="UP001596455"/>
    </source>
</evidence>
<feature type="region of interest" description="Disordered" evidence="1">
    <location>
        <begin position="1"/>
        <end position="28"/>
    </location>
</feature>
<name>A0ABW2Q9H9_9MICO</name>
<gene>
    <name evidence="3" type="ORF">ACFQQL_02995</name>
</gene>
<reference evidence="4" key="1">
    <citation type="journal article" date="2019" name="Int. J. Syst. Evol. Microbiol.">
        <title>The Global Catalogue of Microorganisms (GCM) 10K type strain sequencing project: providing services to taxonomists for standard genome sequencing and annotation.</title>
        <authorList>
            <consortium name="The Broad Institute Genomics Platform"/>
            <consortium name="The Broad Institute Genome Sequencing Center for Infectious Disease"/>
            <person name="Wu L."/>
            <person name="Ma J."/>
        </authorList>
    </citation>
    <scope>NUCLEOTIDE SEQUENCE [LARGE SCALE GENOMIC DNA]</scope>
    <source>
        <strain evidence="4">JCM 1490</strain>
    </source>
</reference>